<keyword evidence="10 12" id="KW-0560">Oxidoreductase</keyword>
<evidence type="ECO:0000256" key="4">
    <source>
        <dbReference type="ARBA" id="ARBA00008310"/>
    </source>
</evidence>
<comment type="similarity">
    <text evidence="4 12">Belongs to the protoporphyrinogen/coproporphyrinogen oxidase family. Coproporphyrinogen III oxidase subfamily.</text>
</comment>
<dbReference type="EC" id="1.3.3.15" evidence="5 12"/>
<evidence type="ECO:0000256" key="1">
    <source>
        <dbReference type="ARBA" id="ARBA00001755"/>
    </source>
</evidence>
<dbReference type="SUPFAM" id="SSF51905">
    <property type="entry name" value="FAD/NAD(P)-binding domain"/>
    <property type="match status" value="1"/>
</dbReference>
<dbReference type="eggNOG" id="COG1232">
    <property type="taxonomic scope" value="Bacteria"/>
</dbReference>
<dbReference type="UniPathway" id="UPA00252"/>
<name>Q7NM26_GLOVI</name>
<keyword evidence="12" id="KW-0963">Cytoplasm</keyword>
<dbReference type="RefSeq" id="WP_011140945.1">
    <property type="nucleotide sequence ID" value="NC_005125.1"/>
</dbReference>
<evidence type="ECO:0000256" key="2">
    <source>
        <dbReference type="ARBA" id="ARBA00001974"/>
    </source>
</evidence>
<dbReference type="STRING" id="251221.gene:10758421"/>
<evidence type="ECO:0000313" key="15">
    <source>
        <dbReference type="Proteomes" id="UP000000557"/>
    </source>
</evidence>
<dbReference type="PhylomeDB" id="Q7NM26"/>
<dbReference type="Gene3D" id="1.10.3110.10">
    <property type="entry name" value="protoporphyrinogen ix oxidase, domain 3"/>
    <property type="match status" value="1"/>
</dbReference>
<proteinExistence type="inferred from homology"/>
<dbReference type="Gene3D" id="3.50.50.60">
    <property type="entry name" value="FAD/NAD(P)-binding domain"/>
    <property type="match status" value="1"/>
</dbReference>
<dbReference type="InterPro" id="IPR050464">
    <property type="entry name" value="Zeta_carotene_desat/Oxidored"/>
</dbReference>
<dbReference type="GO" id="GO:0005737">
    <property type="term" value="C:cytoplasm"/>
    <property type="evidence" value="ECO:0007669"/>
    <property type="project" value="UniProtKB-SubCell"/>
</dbReference>
<evidence type="ECO:0000256" key="3">
    <source>
        <dbReference type="ARBA" id="ARBA00004744"/>
    </source>
</evidence>
<dbReference type="OrthoDB" id="25353at2"/>
<evidence type="ECO:0000256" key="9">
    <source>
        <dbReference type="ARBA" id="ARBA00022946"/>
    </source>
</evidence>
<dbReference type="EnsemblBacteria" id="BAC88884">
    <property type="protein sequence ID" value="BAC88884"/>
    <property type="gene ID" value="BAC88884"/>
</dbReference>
<evidence type="ECO:0000256" key="7">
    <source>
        <dbReference type="ARBA" id="ARBA00022630"/>
    </source>
</evidence>
<keyword evidence="8 12" id="KW-0274">FAD</keyword>
<dbReference type="Gene3D" id="3.90.660.20">
    <property type="entry name" value="Protoporphyrinogen oxidase, mitochondrial, domain 2"/>
    <property type="match status" value="1"/>
</dbReference>
<evidence type="ECO:0000256" key="6">
    <source>
        <dbReference type="ARBA" id="ARBA00019046"/>
    </source>
</evidence>
<sequence length="466" mass="50717">MNTAEELLDVLVVGAGLSGLALAWKLKRAGCTFLVCQAGERVGGAITTAIADGFVCEGGPNSFQESPPLIELLTQLQLEDQIVTADPRLARFVWWENRLRSVPLTPAQLVRSDLLSWSGKARLLWELFVPALGEPREETVAEFVLRRFGEEVLSRLVDPLVSGMCAGDVGQLSIEATFERLVDLERRHGGVLRGLWRTARTRPPFKRLCTLRGGLEQLPQALAQRLQPQILLSHRLEALEHLAGDRWRAVVAGPQGEPVAIAARTVILSGSAHAMASVLRPLDAGLGRALESIYYPPVVSISLAYSKSQVPNAPEGFGHLIPRNQTLRSLGVIWNSSLFPHTAPPNWRLYTCFVGGTTDPATPNLSDTELASLAHRELQTVLGFQAGYQLLRVTRWPQAIPQYALGHPSKQERVERALLGLPGLFLVGNYFGGISLGDCVRHSGAVASRVLQFLTTVASNGSLRPA</sequence>
<dbReference type="KEGG" id="gvi:glr0943"/>
<evidence type="ECO:0000256" key="10">
    <source>
        <dbReference type="ARBA" id="ARBA00023002"/>
    </source>
</evidence>
<evidence type="ECO:0000313" key="14">
    <source>
        <dbReference type="EMBL" id="BAC88884.1"/>
    </source>
</evidence>
<comment type="function">
    <text evidence="12">Involved in coproporphyrin-dependent heme b biosynthesis. Catalyzes the oxidation of coproporphyrinogen III to coproporphyrin III.</text>
</comment>
<evidence type="ECO:0000256" key="8">
    <source>
        <dbReference type="ARBA" id="ARBA00022827"/>
    </source>
</evidence>
<feature type="domain" description="Amine oxidase" evidence="13">
    <location>
        <begin position="17"/>
        <end position="451"/>
    </location>
</feature>
<dbReference type="GO" id="GO:0006783">
    <property type="term" value="P:heme biosynthetic process"/>
    <property type="evidence" value="ECO:0007669"/>
    <property type="project" value="UniProtKB-UniRule"/>
</dbReference>
<protein>
    <recommendedName>
        <fullName evidence="6 12">Coproporphyrinogen III oxidase</fullName>
        <ecNumber evidence="5 12">1.3.3.15</ecNumber>
    </recommendedName>
</protein>
<dbReference type="InterPro" id="IPR036188">
    <property type="entry name" value="FAD/NAD-bd_sf"/>
</dbReference>
<comment type="catalytic activity">
    <reaction evidence="1">
        <text>coproporphyrinogen III + 3 O2 = coproporphyrin III + 3 H2O2</text>
        <dbReference type="Rhea" id="RHEA:43436"/>
        <dbReference type="ChEBI" id="CHEBI:15379"/>
        <dbReference type="ChEBI" id="CHEBI:16240"/>
        <dbReference type="ChEBI" id="CHEBI:57309"/>
        <dbReference type="ChEBI" id="CHEBI:131725"/>
        <dbReference type="EC" id="1.3.3.15"/>
    </reaction>
    <physiologicalReaction direction="left-to-right" evidence="1">
        <dbReference type="Rhea" id="RHEA:43437"/>
    </physiologicalReaction>
</comment>
<dbReference type="NCBIfam" id="TIGR00562">
    <property type="entry name" value="proto_IX_ox"/>
    <property type="match status" value="1"/>
</dbReference>
<dbReference type="PANTHER" id="PTHR42923">
    <property type="entry name" value="PROTOPORPHYRINOGEN OXIDASE"/>
    <property type="match status" value="1"/>
</dbReference>
<dbReference type="FunCoup" id="Q7NM26">
    <property type="interactions" value="334"/>
</dbReference>
<dbReference type="InterPro" id="IPR004572">
    <property type="entry name" value="Protoporphyrinogen_oxidase"/>
</dbReference>
<gene>
    <name evidence="14" type="primary">hemG</name>
</gene>
<dbReference type="FunFam" id="1.10.3110.10:FF:000002">
    <property type="entry name" value="Protoporphyrinogen oxidase"/>
    <property type="match status" value="1"/>
</dbReference>
<dbReference type="EMBL" id="BA000045">
    <property type="protein sequence ID" value="BAC88884.1"/>
    <property type="molecule type" value="Genomic_DNA"/>
</dbReference>
<evidence type="ECO:0000256" key="5">
    <source>
        <dbReference type="ARBA" id="ARBA00012402"/>
    </source>
</evidence>
<evidence type="ECO:0000259" key="13">
    <source>
        <dbReference type="Pfam" id="PF01593"/>
    </source>
</evidence>
<dbReference type="GO" id="GO:0016491">
    <property type="term" value="F:oxidoreductase activity"/>
    <property type="evidence" value="ECO:0000318"/>
    <property type="project" value="GO_Central"/>
</dbReference>
<dbReference type="Proteomes" id="UP000000557">
    <property type="component" value="Chromosome"/>
</dbReference>
<comment type="subcellular location">
    <subcellularLocation>
        <location evidence="12">Cytoplasm</location>
    </subcellularLocation>
</comment>
<keyword evidence="9" id="KW-0809">Transit peptide</keyword>
<keyword evidence="7 12" id="KW-0285">Flavoprotein</keyword>
<accession>Q7NM26</accession>
<dbReference type="PANTHER" id="PTHR42923:SF3">
    <property type="entry name" value="PROTOPORPHYRINOGEN OXIDASE"/>
    <property type="match status" value="1"/>
</dbReference>
<organism evidence="14 15">
    <name type="scientific">Gloeobacter violaceus (strain ATCC 29082 / PCC 7421)</name>
    <dbReference type="NCBI Taxonomy" id="251221"/>
    <lineage>
        <taxon>Bacteria</taxon>
        <taxon>Bacillati</taxon>
        <taxon>Cyanobacteriota</taxon>
        <taxon>Cyanophyceae</taxon>
        <taxon>Gloeobacterales</taxon>
        <taxon>Gloeobacteraceae</taxon>
        <taxon>Gloeobacter</taxon>
    </lineage>
</organism>
<dbReference type="AlphaFoldDB" id="Q7NM26"/>
<keyword evidence="15" id="KW-1185">Reference proteome</keyword>
<reference evidence="14 15" key="2">
    <citation type="journal article" date="2003" name="DNA Res.">
        <title>Complete genome structure of Gloeobacter violaceus PCC 7421, a cyanobacterium that lacks thylakoids (supplement).</title>
        <authorList>
            <person name="Nakamura Y."/>
            <person name="Kaneko T."/>
            <person name="Sato S."/>
            <person name="Mimuro M."/>
            <person name="Miyashita H."/>
            <person name="Tsuchiya T."/>
            <person name="Sasamoto S."/>
            <person name="Watanabe A."/>
            <person name="Kawashima K."/>
            <person name="Kishida Y."/>
            <person name="Kiyokawa C."/>
            <person name="Kohara M."/>
            <person name="Matsumoto M."/>
            <person name="Matsuno A."/>
            <person name="Nakazaki N."/>
            <person name="Shimpo S."/>
            <person name="Takeuchi C."/>
            <person name="Yamada M."/>
            <person name="Tabata S."/>
        </authorList>
    </citation>
    <scope>NUCLEOTIDE SEQUENCE [LARGE SCALE GENOMIC DNA]</scope>
    <source>
        <strain evidence="15">ATCC 29082 / PCC 7421</strain>
    </source>
</reference>
<comment type="cofactor">
    <cofactor evidence="2 12">
        <name>FAD</name>
        <dbReference type="ChEBI" id="CHEBI:57692"/>
    </cofactor>
</comment>
<dbReference type="InterPro" id="IPR002937">
    <property type="entry name" value="Amino_oxidase"/>
</dbReference>
<keyword evidence="11 12" id="KW-0350">Heme biosynthesis</keyword>
<evidence type="ECO:0000256" key="12">
    <source>
        <dbReference type="RuleBase" id="RU364052"/>
    </source>
</evidence>
<dbReference type="HOGENOM" id="CLU_009629_3_0_3"/>
<reference evidence="14 15" key="1">
    <citation type="journal article" date="2003" name="DNA Res.">
        <title>Complete genome structure of Gloeobacter violaceus PCC 7421, a cyanobacterium that lacks thylakoids.</title>
        <authorList>
            <person name="Nakamura Y."/>
            <person name="Kaneko T."/>
            <person name="Sato S."/>
            <person name="Mimuro M."/>
            <person name="Miyashita H."/>
            <person name="Tsuchiya T."/>
            <person name="Sasamoto S."/>
            <person name="Watanabe A."/>
            <person name="Kawashima K."/>
            <person name="Kishida Y."/>
            <person name="Kiyokawa C."/>
            <person name="Kohara M."/>
            <person name="Matsumoto M."/>
            <person name="Matsuno A."/>
            <person name="Nakazaki N."/>
            <person name="Shimpo S."/>
            <person name="Takeuchi C."/>
            <person name="Yamada M."/>
            <person name="Tabata S."/>
        </authorList>
    </citation>
    <scope>NUCLEOTIDE SEQUENCE [LARGE SCALE GENOMIC DNA]</scope>
    <source>
        <strain evidence="15">ATCC 29082 / PCC 7421</strain>
    </source>
</reference>
<comment type="pathway">
    <text evidence="3 12">Porphyrin-containing compound metabolism; protoheme biosynthesis.</text>
</comment>
<dbReference type="GO" id="GO:0004729">
    <property type="term" value="F:oxygen-dependent protoporphyrinogen oxidase activity"/>
    <property type="evidence" value="ECO:0007669"/>
    <property type="project" value="UniProtKB-UniRule"/>
</dbReference>
<dbReference type="Pfam" id="PF01593">
    <property type="entry name" value="Amino_oxidase"/>
    <property type="match status" value="1"/>
</dbReference>
<dbReference type="SUPFAM" id="SSF54373">
    <property type="entry name" value="FAD-linked reductases, C-terminal domain"/>
    <property type="match status" value="1"/>
</dbReference>
<evidence type="ECO:0000256" key="11">
    <source>
        <dbReference type="ARBA" id="ARBA00023133"/>
    </source>
</evidence>
<dbReference type="InParanoid" id="Q7NM26"/>